<dbReference type="GO" id="GO:0005544">
    <property type="term" value="F:calcium-dependent phospholipid binding"/>
    <property type="evidence" value="ECO:0007669"/>
    <property type="project" value="UniProtKB-KW"/>
</dbReference>
<reference evidence="7 8" key="1">
    <citation type="journal article" date="2021" name="BMC Biol.">
        <title>Horizontally acquired antibacterial genes associated with adaptive radiation of ladybird beetles.</title>
        <authorList>
            <person name="Li H.S."/>
            <person name="Tang X.F."/>
            <person name="Huang Y.H."/>
            <person name="Xu Z.Y."/>
            <person name="Chen M.L."/>
            <person name="Du X.Y."/>
            <person name="Qiu B.Y."/>
            <person name="Chen P.T."/>
            <person name="Zhang W."/>
            <person name="Slipinski A."/>
            <person name="Escalona H.E."/>
            <person name="Waterhouse R.M."/>
            <person name="Zwick A."/>
            <person name="Pang H."/>
        </authorList>
    </citation>
    <scope>NUCLEOTIDE SEQUENCE [LARGE SCALE GENOMIC DNA]</scope>
    <source>
        <strain evidence="7">SYSU2018</strain>
    </source>
</reference>
<dbReference type="SUPFAM" id="SSF47874">
    <property type="entry name" value="Annexin"/>
    <property type="match status" value="1"/>
</dbReference>
<dbReference type="FunFam" id="1.10.220.10:FF:000002">
    <property type="entry name" value="Annexin"/>
    <property type="match status" value="1"/>
</dbReference>
<dbReference type="InterPro" id="IPR018252">
    <property type="entry name" value="Annexin_repeat_CS"/>
</dbReference>
<protein>
    <recommendedName>
        <fullName evidence="6">Annexin</fullName>
    </recommendedName>
</protein>
<gene>
    <name evidence="7" type="ORF">HHI36_006910</name>
</gene>
<dbReference type="SMART" id="SM00335">
    <property type="entry name" value="ANX"/>
    <property type="match status" value="4"/>
</dbReference>
<evidence type="ECO:0000256" key="1">
    <source>
        <dbReference type="ARBA" id="ARBA00007831"/>
    </source>
</evidence>
<comment type="caution">
    <text evidence="7">The sequence shown here is derived from an EMBL/GenBank/DDBJ whole genome shotgun (WGS) entry which is preliminary data.</text>
</comment>
<dbReference type="PRINTS" id="PR00196">
    <property type="entry name" value="ANNEXIN"/>
</dbReference>
<dbReference type="PANTHER" id="PTHR10502">
    <property type="entry name" value="ANNEXIN"/>
    <property type="match status" value="1"/>
</dbReference>
<dbReference type="PROSITE" id="PS00223">
    <property type="entry name" value="ANNEXIN_1"/>
    <property type="match status" value="2"/>
</dbReference>
<evidence type="ECO:0000256" key="4">
    <source>
        <dbReference type="ARBA" id="ARBA00023216"/>
    </source>
</evidence>
<keyword evidence="2 6" id="KW-0677">Repeat</keyword>
<dbReference type="Proteomes" id="UP001516400">
    <property type="component" value="Unassembled WGS sequence"/>
</dbReference>
<dbReference type="InterPro" id="IPR001464">
    <property type="entry name" value="Annexin"/>
</dbReference>
<evidence type="ECO:0000313" key="7">
    <source>
        <dbReference type="EMBL" id="KAL3267781.1"/>
    </source>
</evidence>
<dbReference type="InterPro" id="IPR018502">
    <property type="entry name" value="Annexin_repeat"/>
</dbReference>
<evidence type="ECO:0000256" key="3">
    <source>
        <dbReference type="ARBA" id="ARBA00022837"/>
    </source>
</evidence>
<evidence type="ECO:0000313" key="8">
    <source>
        <dbReference type="Proteomes" id="UP001516400"/>
    </source>
</evidence>
<keyword evidence="3 6" id="KW-0106">Calcium</keyword>
<evidence type="ECO:0000256" key="6">
    <source>
        <dbReference type="RuleBase" id="RU003540"/>
    </source>
</evidence>
<dbReference type="Gene3D" id="1.10.220.10">
    <property type="entry name" value="Annexin"/>
    <property type="match status" value="4"/>
</dbReference>
<accession>A0ABD2MMZ4</accession>
<dbReference type="AlphaFoldDB" id="A0ABD2MMZ4"/>
<keyword evidence="5 6" id="KW-0111">Calcium/phospholipid-binding</keyword>
<dbReference type="PROSITE" id="PS51897">
    <property type="entry name" value="ANNEXIN_2"/>
    <property type="match status" value="4"/>
</dbReference>
<dbReference type="EMBL" id="JABFTP020000021">
    <property type="protein sequence ID" value="KAL3267781.1"/>
    <property type="molecule type" value="Genomic_DNA"/>
</dbReference>
<dbReference type="FunFam" id="1.10.220.10:FF:000004">
    <property type="entry name" value="Annexin"/>
    <property type="match status" value="1"/>
</dbReference>
<comment type="domain">
    <text evidence="6">A pair of annexin repeats may form one binding site for calcium and phospholipid.</text>
</comment>
<name>A0ABD2MMZ4_9CUCU</name>
<comment type="similarity">
    <text evidence="1 6">Belongs to the annexin family.</text>
</comment>
<evidence type="ECO:0000256" key="2">
    <source>
        <dbReference type="ARBA" id="ARBA00022737"/>
    </source>
</evidence>
<organism evidence="7 8">
    <name type="scientific">Cryptolaemus montrouzieri</name>
    <dbReference type="NCBI Taxonomy" id="559131"/>
    <lineage>
        <taxon>Eukaryota</taxon>
        <taxon>Metazoa</taxon>
        <taxon>Ecdysozoa</taxon>
        <taxon>Arthropoda</taxon>
        <taxon>Hexapoda</taxon>
        <taxon>Insecta</taxon>
        <taxon>Pterygota</taxon>
        <taxon>Neoptera</taxon>
        <taxon>Endopterygota</taxon>
        <taxon>Coleoptera</taxon>
        <taxon>Polyphaga</taxon>
        <taxon>Cucujiformia</taxon>
        <taxon>Coccinelloidea</taxon>
        <taxon>Coccinellidae</taxon>
        <taxon>Scymninae</taxon>
        <taxon>Scymnini</taxon>
        <taxon>Cryptolaemus</taxon>
    </lineage>
</organism>
<proteinExistence type="inferred from homology"/>
<sequence>MAADNFLLVASMCFSHDNLGSKCTPRNFTVDPWSIFAPKTSYVITSIYSLHLDLLKMSYPGYPQGTPTVVPAHPFDPRHDAEVLRKAMKGFGTDEKAIIECLTRRSNVQRLEIIVQFKTLYGKDLIHDLKSELSGHFEDVIVAMMTPLPQYYAKELHRAISGLGTDEEILIEVLCTMSNNEIRTIRQAYLESYGRSLESDLKGDSSGTFRRLMVSLCCAGRDESMVTDPQQAMFDAQQLLRAGELRLGTDESTFNMILCQRNYAQLRLIFDQYLHLTGHDIEKAIKNEFSGNSEECMLGIVRAVKSKPAFFAKCIHNYVKGLGTRDKNLIRVIVTRSEIDMQEIKREFHTMYGHSLKDTLRDECSGDYKRCLYALIGEP</sequence>
<dbReference type="FunFam" id="1.10.220.10:FF:000010">
    <property type="entry name" value="Annexin"/>
    <property type="match status" value="1"/>
</dbReference>
<dbReference type="FunFam" id="1.10.220.10:FF:000001">
    <property type="entry name" value="Annexin"/>
    <property type="match status" value="1"/>
</dbReference>
<dbReference type="InterPro" id="IPR037104">
    <property type="entry name" value="Annexin_sf"/>
</dbReference>
<evidence type="ECO:0000256" key="5">
    <source>
        <dbReference type="ARBA" id="ARBA00023302"/>
    </source>
</evidence>
<dbReference type="Pfam" id="PF00191">
    <property type="entry name" value="Annexin"/>
    <property type="match status" value="4"/>
</dbReference>
<keyword evidence="4 6" id="KW-0041">Annexin</keyword>
<keyword evidence="8" id="KW-1185">Reference proteome</keyword>
<dbReference type="PANTHER" id="PTHR10502:SF102">
    <property type="entry name" value="ANNEXIN B11"/>
    <property type="match status" value="1"/>
</dbReference>